<dbReference type="InterPro" id="IPR017853">
    <property type="entry name" value="GH"/>
</dbReference>
<dbReference type="PANTHER" id="PTHR42715:SF10">
    <property type="entry name" value="BETA-GLUCOSIDASE"/>
    <property type="match status" value="1"/>
</dbReference>
<dbReference type="InterPro" id="IPR036962">
    <property type="entry name" value="Glyco_hydro_3_N_sf"/>
</dbReference>
<dbReference type="InterPro" id="IPR002772">
    <property type="entry name" value="Glyco_hydro_3_C"/>
</dbReference>
<name>A0A4Y1WVW1_9BACT</name>
<dbReference type="SUPFAM" id="SSF52279">
    <property type="entry name" value="Beta-D-glucan exohydrolase, C-terminal domain"/>
    <property type="match status" value="1"/>
</dbReference>
<proteinExistence type="inferred from homology"/>
<reference evidence="6" key="1">
    <citation type="submission" date="2019-06" db="EMBL/GenBank/DDBJ databases">
        <title>Alistipes onderdonkii subsp. vulgaris subsp. nov., Alistipes dispar sp. nov. and Alistipes communis sp. nov., isolated from human faeces, and creation of Alistipes onderdonkii subsp. onderdonkii subsp. nov.</title>
        <authorList>
            <person name="Sakamoto M."/>
            <person name="Ikeyama N."/>
            <person name="Ogata Y."/>
            <person name="Suda W."/>
            <person name="Iino T."/>
            <person name="Hattori M."/>
            <person name="Ohkuma M."/>
        </authorList>
    </citation>
    <scope>NUCLEOTIDE SEQUENCE [LARGE SCALE GENOMIC DNA]</scope>
    <source>
        <strain evidence="6">5CBH24</strain>
    </source>
</reference>
<keyword evidence="6" id="KW-1185">Reference proteome</keyword>
<dbReference type="PANTHER" id="PTHR42715">
    <property type="entry name" value="BETA-GLUCOSIDASE"/>
    <property type="match status" value="1"/>
</dbReference>
<feature type="domain" description="PA14" evidence="4">
    <location>
        <begin position="414"/>
        <end position="553"/>
    </location>
</feature>
<dbReference type="EMBL" id="AP019735">
    <property type="protein sequence ID" value="BBL05223.1"/>
    <property type="molecule type" value="Genomic_DNA"/>
</dbReference>
<evidence type="ECO:0000259" key="4">
    <source>
        <dbReference type="PROSITE" id="PS51820"/>
    </source>
</evidence>
<dbReference type="InterPro" id="IPR001764">
    <property type="entry name" value="Glyco_hydro_3_N"/>
</dbReference>
<dbReference type="Pfam" id="PF07691">
    <property type="entry name" value="PA14"/>
    <property type="match status" value="1"/>
</dbReference>
<evidence type="ECO:0000256" key="3">
    <source>
        <dbReference type="SAM" id="SignalP"/>
    </source>
</evidence>
<dbReference type="Gene3D" id="2.60.40.10">
    <property type="entry name" value="Immunoglobulins"/>
    <property type="match status" value="1"/>
</dbReference>
<keyword evidence="2" id="KW-0378">Hydrolase</keyword>
<dbReference type="PROSITE" id="PS51820">
    <property type="entry name" value="PA14"/>
    <property type="match status" value="1"/>
</dbReference>
<sequence>MIVRKIFSLLSLVLSCAAMGQTITPEIEKRAVELVAQMTLEEKLAYIGGYNGFFIRPIPRLGIPEIRMADGPQGVRNDTHSTMYPCGIAAAATWNRELARTYGHSLGQDARARGVHIMLGPGVNIYRSPLCGRNYEYYGEDPFLTSETAVAYIEGMQAAGVMATIKHFCGNNQEWNRHNVSSDIDERTLHEIYLPAFRKAVQKARVGAVMSSYNPVNSIHTTESRELIIGVLREKWNFKGIYMSDWTATYSTVGAANNGLDLEMSWGQFMNPDKLRVALATGTVTEETIDEKCRHIVQTLIAFGFFDREQRDWSIPEKNPVSSETALAVAREAVVLLKNDGDMLPFSRKIRNVVVMGPNATNIPTGGGSGFVMPFETVSVAEGIRNADKRIRMKVLAPELSVDLTARGCFFTPDGKPGLRGEFFANPKLEGNAVGTVDATAIDFFWQNAPMEGVPATQFSARWTGTFIPSVTGQAVFQISGDDGYRLYIDDREIIADWYDHFITMKRASVDVEAGKSYKVRLEYYNAWDSGTLRMCSACHSPILPQQEIESADAVIYCAGFDSSTEGENCDRPFSLPQQQLKEIAEAAMLNPNLIVVVNAGGGVDFTPIVDKARAVLMAWYPGQEGGRAIAEILTGRINPSGRLPITVERRAEDNPTFDSYRANVAQVYNSPLRVSYDEGVFVGYRGYDRAGTEPMYPFGYGLSYTTFDYANLKMERLDDGNVVVSFEVTNTGRFAGSEVAQLYVGDEVASVPRPEKELKGYEKVRLEPGETKSVEIRLSPDAFAFYDMNRHDFVVEPGDFTISVGASSRDIRLSEKIRID</sequence>
<dbReference type="Proteomes" id="UP000318946">
    <property type="component" value="Chromosome"/>
</dbReference>
<dbReference type="SMART" id="SM01217">
    <property type="entry name" value="Fn3_like"/>
    <property type="match status" value="1"/>
</dbReference>
<feature type="signal peptide" evidence="3">
    <location>
        <begin position="1"/>
        <end position="20"/>
    </location>
</feature>
<evidence type="ECO:0000313" key="5">
    <source>
        <dbReference type="EMBL" id="BBL05223.1"/>
    </source>
</evidence>
<dbReference type="FunFam" id="2.60.40.10:FF:000495">
    <property type="entry name" value="Periplasmic beta-glucosidase"/>
    <property type="match status" value="1"/>
</dbReference>
<dbReference type="InterPro" id="IPR050288">
    <property type="entry name" value="Cellulose_deg_GH3"/>
</dbReference>
<gene>
    <name evidence="5" type="ORF">A5CBH24_25360</name>
</gene>
<organism evidence="5 6">
    <name type="scientific">Alistipes communis</name>
    <dbReference type="NCBI Taxonomy" id="2585118"/>
    <lineage>
        <taxon>Bacteria</taxon>
        <taxon>Pseudomonadati</taxon>
        <taxon>Bacteroidota</taxon>
        <taxon>Bacteroidia</taxon>
        <taxon>Bacteroidales</taxon>
        <taxon>Rikenellaceae</taxon>
        <taxon>Alistipes</taxon>
    </lineage>
</organism>
<dbReference type="KEGG" id="acou:A5CBH24_25360"/>
<comment type="similarity">
    <text evidence="1">Belongs to the glycosyl hydrolase 3 family.</text>
</comment>
<dbReference type="Pfam" id="PF00933">
    <property type="entry name" value="Glyco_hydro_3"/>
    <property type="match status" value="1"/>
</dbReference>
<dbReference type="InterPro" id="IPR037524">
    <property type="entry name" value="PA14/GLEYA"/>
</dbReference>
<accession>A0A4Y1WVW1</accession>
<evidence type="ECO:0000256" key="1">
    <source>
        <dbReference type="ARBA" id="ARBA00005336"/>
    </source>
</evidence>
<dbReference type="Gene3D" id="3.40.50.1700">
    <property type="entry name" value="Glycoside hydrolase family 3 C-terminal domain"/>
    <property type="match status" value="1"/>
</dbReference>
<evidence type="ECO:0000313" key="6">
    <source>
        <dbReference type="Proteomes" id="UP000318946"/>
    </source>
</evidence>
<keyword evidence="3" id="KW-0732">Signal</keyword>
<dbReference type="Pfam" id="PF14310">
    <property type="entry name" value="Fn3-like"/>
    <property type="match status" value="1"/>
</dbReference>
<feature type="chain" id="PRO_5021193058" evidence="3">
    <location>
        <begin position="21"/>
        <end position="821"/>
    </location>
</feature>
<protein>
    <submittedName>
        <fullName evidence="5">Beta-glucosidase</fullName>
    </submittedName>
</protein>
<dbReference type="InterPro" id="IPR011658">
    <property type="entry name" value="PA14_dom"/>
</dbReference>
<dbReference type="InterPro" id="IPR013783">
    <property type="entry name" value="Ig-like_fold"/>
</dbReference>
<dbReference type="GO" id="GO:0008422">
    <property type="term" value="F:beta-glucosidase activity"/>
    <property type="evidence" value="ECO:0007669"/>
    <property type="project" value="UniProtKB-ARBA"/>
</dbReference>
<evidence type="ECO:0000256" key="2">
    <source>
        <dbReference type="ARBA" id="ARBA00022801"/>
    </source>
</evidence>
<dbReference type="SMART" id="SM00758">
    <property type="entry name" value="PA14"/>
    <property type="match status" value="1"/>
</dbReference>
<dbReference type="Pfam" id="PF01915">
    <property type="entry name" value="Glyco_hydro_3_C"/>
    <property type="match status" value="1"/>
</dbReference>
<dbReference type="InterPro" id="IPR036881">
    <property type="entry name" value="Glyco_hydro_3_C_sf"/>
</dbReference>
<dbReference type="PROSITE" id="PS51257">
    <property type="entry name" value="PROKAR_LIPOPROTEIN"/>
    <property type="match status" value="1"/>
</dbReference>
<dbReference type="Gene3D" id="3.20.20.300">
    <property type="entry name" value="Glycoside hydrolase, family 3, N-terminal domain"/>
    <property type="match status" value="1"/>
</dbReference>
<dbReference type="InterPro" id="IPR026891">
    <property type="entry name" value="Fn3-like"/>
</dbReference>
<dbReference type="GO" id="GO:0005975">
    <property type="term" value="P:carbohydrate metabolic process"/>
    <property type="evidence" value="ECO:0007669"/>
    <property type="project" value="InterPro"/>
</dbReference>
<dbReference type="PRINTS" id="PR00133">
    <property type="entry name" value="GLHYDRLASE3"/>
</dbReference>
<dbReference type="Gene3D" id="2.60.120.260">
    <property type="entry name" value="Galactose-binding domain-like"/>
    <property type="match status" value="1"/>
</dbReference>
<dbReference type="AlphaFoldDB" id="A0A4Y1WVW1"/>
<dbReference type="SUPFAM" id="SSF51445">
    <property type="entry name" value="(Trans)glycosidases"/>
    <property type="match status" value="1"/>
</dbReference>